<feature type="transmembrane region" description="Helical" evidence="1">
    <location>
        <begin position="424"/>
        <end position="442"/>
    </location>
</feature>
<accession>A0A1E7EM70</accession>
<dbReference type="InParanoid" id="A0A1E7EM70"/>
<keyword evidence="1" id="KW-0472">Membrane</keyword>
<dbReference type="EMBL" id="KV784393">
    <property type="protein sequence ID" value="OEU07032.1"/>
    <property type="molecule type" value="Genomic_DNA"/>
</dbReference>
<evidence type="ECO:0000313" key="3">
    <source>
        <dbReference type="Proteomes" id="UP000095751"/>
    </source>
</evidence>
<keyword evidence="1" id="KW-0812">Transmembrane</keyword>
<dbReference type="KEGG" id="fcy:FRACYDRAFT_252488"/>
<evidence type="ECO:0000256" key="1">
    <source>
        <dbReference type="SAM" id="Phobius"/>
    </source>
</evidence>
<keyword evidence="3" id="KW-1185">Reference proteome</keyword>
<protein>
    <submittedName>
        <fullName evidence="2">Uncharacterized protein</fullName>
    </submittedName>
</protein>
<feature type="transmembrane region" description="Helical" evidence="1">
    <location>
        <begin position="448"/>
        <end position="467"/>
    </location>
</feature>
<name>A0A1E7EM70_9STRA</name>
<sequence>MARRASKKYRKCTNNHWERRLDQPGDLEAHFPLFWNHYQKNRSKVLPRGWMKQRLEQLQNQFIVAAGAYSAPGLALAFFKEKEKKGERAISNWFSDMFGKIRGELGDGIVFKTRLSAPLGQPGCKDPDRAADREAVLKENPEYCMKQQLLTAQHQQRTKAERDKERSDIVATSLAQVYVNNEYVNITALANRILHKPINFVSDLNIPFATHSLPFGKATVFEGIQHGLSYERLFHFNFCITSRNENQEECHRYLSENKANTNPTFSPTNPDHRALTRNMLLKTDVRYTTVYSYKGTAAKGKDTLILALESQLQGVFHKKAPIGTLGFRYDKAGRPDYRWTDDEERVCSLMLVWSESKLLKAVRNGELRINPTKTTGPPHMHSLYNNKVWDDESWVPINRHILKDDTMTKIVLLMKKYTGLQKNINLIKPFYLVTIIYLFLTTVYCSDFYVLLSLSAFYVLFIVDCIITSDSFKARVKGHMLGNRAIEECDFKAVPTAAMFDLMKKSMSNVHSNRPTIEEMFCEVKNRILAIDPADPHVPRLDYDES</sequence>
<gene>
    <name evidence="2" type="ORF">FRACYDRAFT_252488</name>
</gene>
<proteinExistence type="predicted"/>
<keyword evidence="1" id="KW-1133">Transmembrane helix</keyword>
<evidence type="ECO:0000313" key="2">
    <source>
        <dbReference type="EMBL" id="OEU07032.1"/>
    </source>
</evidence>
<dbReference type="Proteomes" id="UP000095751">
    <property type="component" value="Unassembled WGS sequence"/>
</dbReference>
<organism evidence="2 3">
    <name type="scientific">Fragilariopsis cylindrus CCMP1102</name>
    <dbReference type="NCBI Taxonomy" id="635003"/>
    <lineage>
        <taxon>Eukaryota</taxon>
        <taxon>Sar</taxon>
        <taxon>Stramenopiles</taxon>
        <taxon>Ochrophyta</taxon>
        <taxon>Bacillariophyta</taxon>
        <taxon>Bacillariophyceae</taxon>
        <taxon>Bacillariophycidae</taxon>
        <taxon>Bacillariales</taxon>
        <taxon>Bacillariaceae</taxon>
        <taxon>Fragilariopsis</taxon>
    </lineage>
</organism>
<reference evidence="2 3" key="1">
    <citation type="submission" date="2016-09" db="EMBL/GenBank/DDBJ databases">
        <title>Extensive genetic diversity and differential bi-allelic expression allows diatom success in the polar Southern Ocean.</title>
        <authorList>
            <consortium name="DOE Joint Genome Institute"/>
            <person name="Mock T."/>
            <person name="Otillar R.P."/>
            <person name="Strauss J."/>
            <person name="Dupont C."/>
            <person name="Frickenhaus S."/>
            <person name="Maumus F."/>
            <person name="Mcmullan M."/>
            <person name="Sanges R."/>
            <person name="Schmutz J."/>
            <person name="Toseland A."/>
            <person name="Valas R."/>
            <person name="Veluchamy A."/>
            <person name="Ward B.J."/>
            <person name="Allen A."/>
            <person name="Barry K."/>
            <person name="Falciatore A."/>
            <person name="Ferrante M."/>
            <person name="Fortunato A.E."/>
            <person name="Gloeckner G."/>
            <person name="Gruber A."/>
            <person name="Hipkin R."/>
            <person name="Janech M."/>
            <person name="Kroth P."/>
            <person name="Leese F."/>
            <person name="Lindquist E."/>
            <person name="Lyon B.R."/>
            <person name="Martin J."/>
            <person name="Mayer C."/>
            <person name="Parker M."/>
            <person name="Quesneville H."/>
            <person name="Raymond J."/>
            <person name="Uhlig C."/>
            <person name="Valentin K.U."/>
            <person name="Worden A.Z."/>
            <person name="Armbrust E.V."/>
            <person name="Bowler C."/>
            <person name="Green B."/>
            <person name="Moulton V."/>
            <person name="Van Oosterhout C."/>
            <person name="Grigoriev I."/>
        </authorList>
    </citation>
    <scope>NUCLEOTIDE SEQUENCE [LARGE SCALE GENOMIC DNA]</scope>
    <source>
        <strain evidence="2 3">CCMP1102</strain>
    </source>
</reference>
<dbReference type="AlphaFoldDB" id="A0A1E7EM70"/>